<dbReference type="EMBL" id="VVUY01000002">
    <property type="protein sequence ID" value="KAA2563792.1"/>
    <property type="molecule type" value="Genomic_DNA"/>
</dbReference>
<feature type="chain" id="PRO_5040165768" evidence="1">
    <location>
        <begin position="22"/>
        <end position="423"/>
    </location>
</feature>
<feature type="domain" description="Peptidase M1 membrane alanine aminopeptidase" evidence="2">
    <location>
        <begin position="283"/>
        <end position="393"/>
    </location>
</feature>
<dbReference type="Proteomes" id="UP000323119">
    <property type="component" value="Unassembled WGS sequence"/>
</dbReference>
<dbReference type="Pfam" id="PF01433">
    <property type="entry name" value="Peptidase_M1"/>
    <property type="match status" value="1"/>
</dbReference>
<dbReference type="SUPFAM" id="SSF55486">
    <property type="entry name" value="Metalloproteases ('zincins'), catalytic domain"/>
    <property type="match status" value="1"/>
</dbReference>
<protein>
    <submittedName>
        <fullName evidence="3">M1 family metallopeptidase</fullName>
    </submittedName>
</protein>
<dbReference type="InterPro" id="IPR027268">
    <property type="entry name" value="Peptidase_M4/M1_CTD_sf"/>
</dbReference>
<dbReference type="RefSeq" id="WP_055201571.1">
    <property type="nucleotide sequence ID" value="NZ_JADCKD010000001.1"/>
</dbReference>
<dbReference type="GO" id="GO:0008270">
    <property type="term" value="F:zinc ion binding"/>
    <property type="evidence" value="ECO:0007669"/>
    <property type="project" value="InterPro"/>
</dbReference>
<feature type="signal peptide" evidence="1">
    <location>
        <begin position="1"/>
        <end position="21"/>
    </location>
</feature>
<dbReference type="AlphaFoldDB" id="A0A9P3ZL91"/>
<dbReference type="GO" id="GO:0008237">
    <property type="term" value="F:metallopeptidase activity"/>
    <property type="evidence" value="ECO:0007669"/>
    <property type="project" value="InterPro"/>
</dbReference>
<gene>
    <name evidence="3" type="ORF">F2S36_03000</name>
</gene>
<reference evidence="3 4" key="1">
    <citation type="journal article" date="2019" name="Nat. Med.">
        <title>A library of human gut bacterial isolates paired with longitudinal multiomics data enables mechanistic microbiome research.</title>
        <authorList>
            <person name="Poyet M."/>
            <person name="Groussin M."/>
            <person name="Gibbons S.M."/>
            <person name="Avila-Pacheco J."/>
            <person name="Jiang X."/>
            <person name="Kearney S.M."/>
            <person name="Perrotta A.R."/>
            <person name="Berdy B."/>
            <person name="Zhao S."/>
            <person name="Lieberman T.D."/>
            <person name="Swanson P.K."/>
            <person name="Smith M."/>
            <person name="Roesemann S."/>
            <person name="Alexander J.E."/>
            <person name="Rich S.A."/>
            <person name="Livny J."/>
            <person name="Vlamakis H."/>
            <person name="Clish C."/>
            <person name="Bullock K."/>
            <person name="Deik A."/>
            <person name="Scott J."/>
            <person name="Pierce K.A."/>
            <person name="Xavier R.J."/>
            <person name="Alm E.J."/>
        </authorList>
    </citation>
    <scope>NUCLEOTIDE SEQUENCE [LARGE SCALE GENOMIC DNA]</scope>
    <source>
        <strain evidence="3 4">BIOML-A204</strain>
    </source>
</reference>
<name>A0A9P3ZL91_9BACT</name>
<comment type="caution">
    <text evidence="3">The sequence shown here is derived from an EMBL/GenBank/DDBJ whole genome shotgun (WGS) entry which is preliminary data.</text>
</comment>
<evidence type="ECO:0000259" key="2">
    <source>
        <dbReference type="Pfam" id="PF01433"/>
    </source>
</evidence>
<keyword evidence="1" id="KW-0732">Signal</keyword>
<evidence type="ECO:0000313" key="4">
    <source>
        <dbReference type="Proteomes" id="UP000323119"/>
    </source>
</evidence>
<accession>A0A9P3ZL91</accession>
<proteinExistence type="predicted"/>
<dbReference type="Gene3D" id="1.10.390.10">
    <property type="entry name" value="Neutral Protease Domain 2"/>
    <property type="match status" value="1"/>
</dbReference>
<evidence type="ECO:0000313" key="3">
    <source>
        <dbReference type="EMBL" id="KAA2563792.1"/>
    </source>
</evidence>
<dbReference type="InterPro" id="IPR014782">
    <property type="entry name" value="Peptidase_M1_dom"/>
</dbReference>
<evidence type="ECO:0000256" key="1">
    <source>
        <dbReference type="SAM" id="SignalP"/>
    </source>
</evidence>
<sequence length="423" mass="48223">MKLRIAITCLSACLLPAPALRAQDSPRVACYDLTVRIDVPERRVTVGGSFDVNFLGSDSIALVLWRHARIDTMRCDGHEAAYRFDTLAPAPTRFIPDGRALTLYRPAGSPDRCRIGTRYTLDMHEVQGPAKSFNDRWIEIGYYTGWYPVCNGTSADRSHLRIGITDGYTVSGSGIISRTDDGMWEMDQPWEGFDNVILASPVLKTRRMSDNGTTIEFIYTDFPDADAESALNCSYDALKFFRRLYKIAGEENTYIKFSLSASGTSGGYSRKNFITLNSGSFNEYILRNTAHEISHFWWNKAPVESWHDWLNESFAEFSALQYLRHARGEEAYAERVEMYREKTRRIRPIWGIDRADREAHTALYEKGSVLLADLLVRVGEEPFFDFLAAVIRARIADTPAFLDLAETRLGLENRNWIEQRLKQ</sequence>
<organism evidence="3 4">
    <name type="scientific">Alistipes onderdonkii</name>
    <dbReference type="NCBI Taxonomy" id="328813"/>
    <lineage>
        <taxon>Bacteria</taxon>
        <taxon>Pseudomonadati</taxon>
        <taxon>Bacteroidota</taxon>
        <taxon>Bacteroidia</taxon>
        <taxon>Bacteroidales</taxon>
        <taxon>Rikenellaceae</taxon>
        <taxon>Alistipes</taxon>
    </lineage>
</organism>